<dbReference type="PROSITE" id="PS51257">
    <property type="entry name" value="PROKAR_LIPOPROTEIN"/>
    <property type="match status" value="1"/>
</dbReference>
<evidence type="ECO:0000256" key="2">
    <source>
        <dbReference type="ARBA" id="ARBA00022617"/>
    </source>
</evidence>
<dbReference type="AlphaFoldDB" id="A0A7X6DSX2"/>
<evidence type="ECO:0000256" key="6">
    <source>
        <dbReference type="PROSITE-ProRule" id="PRU00433"/>
    </source>
</evidence>
<dbReference type="PANTHER" id="PTHR37823">
    <property type="entry name" value="CYTOCHROME C-553-LIKE"/>
    <property type="match status" value="1"/>
</dbReference>
<dbReference type="Gene3D" id="1.10.760.10">
    <property type="entry name" value="Cytochrome c-like domain"/>
    <property type="match status" value="1"/>
</dbReference>
<dbReference type="GO" id="GO:0046872">
    <property type="term" value="F:metal ion binding"/>
    <property type="evidence" value="ECO:0007669"/>
    <property type="project" value="UniProtKB-KW"/>
</dbReference>
<organism evidence="8 9">
    <name type="scientific">Candidatus Manganitrophus noduliformans</name>
    <dbReference type="NCBI Taxonomy" id="2606439"/>
    <lineage>
        <taxon>Bacteria</taxon>
        <taxon>Pseudomonadati</taxon>
        <taxon>Nitrospirota</taxon>
        <taxon>Nitrospiria</taxon>
        <taxon>Candidatus Troglogloeales</taxon>
        <taxon>Candidatus Manganitrophaceae</taxon>
        <taxon>Candidatus Manganitrophus</taxon>
    </lineage>
</organism>
<sequence>MSKLIWAMVAVGILLTGCSGGISDEALAGLSPAEAGQKVFDARCKRCHVINGSGGTRGPNLSNVGGRLEEAALRDFLQDPEKARPGTRMPKVALTEKQLDAVATYLAGLK</sequence>
<evidence type="ECO:0000256" key="3">
    <source>
        <dbReference type="ARBA" id="ARBA00022723"/>
    </source>
</evidence>
<dbReference type="GO" id="GO:0009055">
    <property type="term" value="F:electron transfer activity"/>
    <property type="evidence" value="ECO:0007669"/>
    <property type="project" value="InterPro"/>
</dbReference>
<keyword evidence="3 6" id="KW-0479">Metal-binding</keyword>
<evidence type="ECO:0000256" key="4">
    <source>
        <dbReference type="ARBA" id="ARBA00022982"/>
    </source>
</evidence>
<evidence type="ECO:0000259" key="7">
    <source>
        <dbReference type="PROSITE" id="PS51007"/>
    </source>
</evidence>
<keyword evidence="2 6" id="KW-0349">Heme</keyword>
<name>A0A7X6DSX2_9BACT</name>
<comment type="caution">
    <text evidence="8">The sequence shown here is derived from an EMBL/GenBank/DDBJ whole genome shotgun (WGS) entry which is preliminary data.</text>
</comment>
<keyword evidence="5 6" id="KW-0408">Iron</keyword>
<evidence type="ECO:0000313" key="9">
    <source>
        <dbReference type="Proteomes" id="UP000534783"/>
    </source>
</evidence>
<keyword evidence="9" id="KW-1185">Reference proteome</keyword>
<dbReference type="EMBL" id="VTOW01000003">
    <property type="protein sequence ID" value="NKE72574.1"/>
    <property type="molecule type" value="Genomic_DNA"/>
</dbReference>
<dbReference type="RefSeq" id="WP_168062347.1">
    <property type="nucleotide sequence ID" value="NZ_VTOW01000003.1"/>
</dbReference>
<dbReference type="InterPro" id="IPR051811">
    <property type="entry name" value="Cytochrome_c550/c551-like"/>
</dbReference>
<reference evidence="8 9" key="1">
    <citation type="journal article" date="2020" name="Nature">
        <title>Bacterial chemolithoautotrophy via manganese oxidation.</title>
        <authorList>
            <person name="Yu H."/>
            <person name="Leadbetter J.R."/>
        </authorList>
    </citation>
    <scope>NUCLEOTIDE SEQUENCE [LARGE SCALE GENOMIC DNA]</scope>
    <source>
        <strain evidence="8 9">Mn-1</strain>
    </source>
</reference>
<dbReference type="Pfam" id="PF00034">
    <property type="entry name" value="Cytochrom_C"/>
    <property type="match status" value="1"/>
</dbReference>
<evidence type="ECO:0000256" key="1">
    <source>
        <dbReference type="ARBA" id="ARBA00022448"/>
    </source>
</evidence>
<dbReference type="PROSITE" id="PS51007">
    <property type="entry name" value="CYTC"/>
    <property type="match status" value="1"/>
</dbReference>
<dbReference type="SUPFAM" id="SSF46626">
    <property type="entry name" value="Cytochrome c"/>
    <property type="match status" value="1"/>
</dbReference>
<protein>
    <submittedName>
        <fullName evidence="8">Cytochrome c</fullName>
    </submittedName>
</protein>
<evidence type="ECO:0000256" key="5">
    <source>
        <dbReference type="ARBA" id="ARBA00023004"/>
    </source>
</evidence>
<gene>
    <name evidence="8" type="ORF">MNODULE_17625</name>
</gene>
<dbReference type="PANTHER" id="PTHR37823:SF4">
    <property type="entry name" value="MENAQUINOL-CYTOCHROME C REDUCTASE CYTOCHROME B_C SUBUNIT"/>
    <property type="match status" value="1"/>
</dbReference>
<proteinExistence type="predicted"/>
<accession>A0A7X6DSX2</accession>
<evidence type="ECO:0000313" key="8">
    <source>
        <dbReference type="EMBL" id="NKE72574.1"/>
    </source>
</evidence>
<keyword evidence="1" id="KW-0813">Transport</keyword>
<dbReference type="GO" id="GO:0020037">
    <property type="term" value="F:heme binding"/>
    <property type="evidence" value="ECO:0007669"/>
    <property type="project" value="InterPro"/>
</dbReference>
<dbReference type="Proteomes" id="UP000534783">
    <property type="component" value="Unassembled WGS sequence"/>
</dbReference>
<keyword evidence="4" id="KW-0249">Electron transport</keyword>
<dbReference type="InterPro" id="IPR036909">
    <property type="entry name" value="Cyt_c-like_dom_sf"/>
</dbReference>
<feature type="domain" description="Cytochrome c" evidence="7">
    <location>
        <begin position="31"/>
        <end position="110"/>
    </location>
</feature>
<dbReference type="InterPro" id="IPR009056">
    <property type="entry name" value="Cyt_c-like_dom"/>
</dbReference>